<evidence type="ECO:0000256" key="7">
    <source>
        <dbReference type="ARBA" id="ARBA00022697"/>
    </source>
</evidence>
<evidence type="ECO:0000256" key="12">
    <source>
        <dbReference type="HAMAP-Rule" id="MF_00384"/>
    </source>
</evidence>
<dbReference type="Gene3D" id="3.30.70.890">
    <property type="entry name" value="GHMP kinase, C-terminal domain"/>
    <property type="match status" value="1"/>
</dbReference>
<dbReference type="EC" id="2.7.1.39" evidence="3 12"/>
<comment type="function">
    <text evidence="12">Catalyzes the ATP-dependent phosphorylation of L-homoserine to L-homoserine phosphate.</text>
</comment>
<keyword evidence="6 12" id="KW-0808">Transferase</keyword>
<dbReference type="GO" id="GO:0005737">
    <property type="term" value="C:cytoplasm"/>
    <property type="evidence" value="ECO:0007669"/>
    <property type="project" value="UniProtKB-SubCell"/>
</dbReference>
<dbReference type="PANTHER" id="PTHR20861:SF1">
    <property type="entry name" value="HOMOSERINE KINASE"/>
    <property type="match status" value="1"/>
</dbReference>
<dbReference type="GO" id="GO:0005524">
    <property type="term" value="F:ATP binding"/>
    <property type="evidence" value="ECO:0007669"/>
    <property type="project" value="UniProtKB-UniRule"/>
</dbReference>
<dbReference type="InterPro" id="IPR006204">
    <property type="entry name" value="GHMP_kinase_N_dom"/>
</dbReference>
<dbReference type="PRINTS" id="PR00958">
    <property type="entry name" value="HOMSERKINASE"/>
</dbReference>
<dbReference type="InterPro" id="IPR014721">
    <property type="entry name" value="Ribsml_uS5_D2-typ_fold_subgr"/>
</dbReference>
<evidence type="ECO:0000256" key="8">
    <source>
        <dbReference type="ARBA" id="ARBA00022741"/>
    </source>
</evidence>
<accession>A0A3B1E0C3</accession>
<evidence type="ECO:0000256" key="11">
    <source>
        <dbReference type="ARBA" id="ARBA00049375"/>
    </source>
</evidence>
<comment type="subcellular location">
    <subcellularLocation>
        <location evidence="12">Cytoplasm</location>
    </subcellularLocation>
</comment>
<protein>
    <recommendedName>
        <fullName evidence="4 12">Homoserine kinase</fullName>
        <shortName evidence="12">HK</shortName>
        <shortName evidence="12">HSK</shortName>
        <ecNumber evidence="3 12">2.7.1.39</ecNumber>
    </recommendedName>
</protein>
<dbReference type="STRING" id="1921549.GCA_900128825_00133"/>
<dbReference type="NCBIfam" id="NF002288">
    <property type="entry name" value="PRK01212.1-4"/>
    <property type="match status" value="1"/>
</dbReference>
<evidence type="ECO:0000256" key="3">
    <source>
        <dbReference type="ARBA" id="ARBA00012078"/>
    </source>
</evidence>
<dbReference type="NCBIfam" id="TIGR00191">
    <property type="entry name" value="thrB"/>
    <property type="match status" value="1"/>
</dbReference>
<name>A0A3B1E0C3_9GAMM</name>
<evidence type="ECO:0000256" key="5">
    <source>
        <dbReference type="ARBA" id="ARBA00022605"/>
    </source>
</evidence>
<comment type="similarity">
    <text evidence="2 12">Belongs to the GHMP kinase family. Homoserine kinase subfamily.</text>
</comment>
<keyword evidence="9 12" id="KW-0418">Kinase</keyword>
<dbReference type="InterPro" id="IPR020568">
    <property type="entry name" value="Ribosomal_Su5_D2-typ_SF"/>
</dbReference>
<dbReference type="InterPro" id="IPR036554">
    <property type="entry name" value="GHMP_kinase_C_sf"/>
</dbReference>
<gene>
    <name evidence="12 15" type="primary">thrB</name>
    <name evidence="15" type="ORF">BUCINSTRO3249_0133</name>
</gene>
<dbReference type="PROSITE" id="PS00627">
    <property type="entry name" value="GHMP_KINASES_ATP"/>
    <property type="match status" value="1"/>
</dbReference>
<feature type="domain" description="GHMP kinase C-terminal" evidence="14">
    <location>
        <begin position="226"/>
        <end position="280"/>
    </location>
</feature>
<dbReference type="Pfam" id="PF08544">
    <property type="entry name" value="GHMP_kinases_C"/>
    <property type="match status" value="1"/>
</dbReference>
<dbReference type="InterPro" id="IPR013750">
    <property type="entry name" value="GHMP_kinase_C_dom"/>
</dbReference>
<evidence type="ECO:0000313" key="15">
    <source>
        <dbReference type="EMBL" id="VAX76425.1"/>
    </source>
</evidence>
<dbReference type="UniPathway" id="UPA00050">
    <property type="reaction ID" value="UER00064"/>
</dbReference>
<keyword evidence="8 12" id="KW-0547">Nucleotide-binding</keyword>
<dbReference type="SUPFAM" id="SSF55060">
    <property type="entry name" value="GHMP Kinase, C-terminal domain"/>
    <property type="match status" value="1"/>
</dbReference>
<evidence type="ECO:0000256" key="6">
    <source>
        <dbReference type="ARBA" id="ARBA00022679"/>
    </source>
</evidence>
<feature type="domain" description="GHMP kinase N-terminal" evidence="13">
    <location>
        <begin position="63"/>
        <end position="150"/>
    </location>
</feature>
<evidence type="ECO:0000256" key="2">
    <source>
        <dbReference type="ARBA" id="ARBA00007370"/>
    </source>
</evidence>
<dbReference type="RefSeq" id="WP_158349020.1">
    <property type="nucleotide sequence ID" value="NZ_LR025085.1"/>
</dbReference>
<organism evidence="15 16">
    <name type="scientific">Buchnera aphidicola</name>
    <name type="common">Cinara strobi</name>
    <dbReference type="NCBI Taxonomy" id="1921549"/>
    <lineage>
        <taxon>Bacteria</taxon>
        <taxon>Pseudomonadati</taxon>
        <taxon>Pseudomonadota</taxon>
        <taxon>Gammaproteobacteria</taxon>
        <taxon>Enterobacterales</taxon>
        <taxon>Erwiniaceae</taxon>
        <taxon>Buchnera</taxon>
    </lineage>
</organism>
<keyword evidence="5 12" id="KW-0028">Amino-acid biosynthesis</keyword>
<evidence type="ECO:0000313" key="16">
    <source>
        <dbReference type="Proteomes" id="UP000271849"/>
    </source>
</evidence>
<dbReference type="AlphaFoldDB" id="A0A3B1E0C3"/>
<dbReference type="InterPro" id="IPR006203">
    <property type="entry name" value="GHMP_knse_ATP-bd_CS"/>
</dbReference>
<comment type="pathway">
    <text evidence="1 12">Amino-acid biosynthesis; L-threonine biosynthesis; L-threonine from L-aspartate: step 4/5.</text>
</comment>
<dbReference type="SUPFAM" id="SSF54211">
    <property type="entry name" value="Ribosomal protein S5 domain 2-like"/>
    <property type="match status" value="1"/>
</dbReference>
<dbReference type="Proteomes" id="UP000271849">
    <property type="component" value="Chromosome"/>
</dbReference>
<evidence type="ECO:0000256" key="9">
    <source>
        <dbReference type="ARBA" id="ARBA00022777"/>
    </source>
</evidence>
<reference evidence="16" key="1">
    <citation type="submission" date="2018-09" db="EMBL/GenBank/DDBJ databases">
        <authorList>
            <person name="Manzano-Marin A."/>
            <person name="Manzano-Marin A."/>
        </authorList>
    </citation>
    <scope>NUCLEOTIDE SEQUENCE [LARGE SCALE GENOMIC DNA]</scope>
    <source>
        <strain evidence="16">BuCistrobi</strain>
    </source>
</reference>
<feature type="binding site" evidence="12">
    <location>
        <begin position="91"/>
        <end position="101"/>
    </location>
    <ligand>
        <name>ATP</name>
        <dbReference type="ChEBI" id="CHEBI:30616"/>
    </ligand>
</feature>
<dbReference type="InterPro" id="IPR000870">
    <property type="entry name" value="Homoserine_kinase"/>
</dbReference>
<dbReference type="HAMAP" id="MF_00384">
    <property type="entry name" value="Homoser_kinase"/>
    <property type="match status" value="1"/>
</dbReference>
<evidence type="ECO:0000256" key="10">
    <source>
        <dbReference type="ARBA" id="ARBA00022840"/>
    </source>
</evidence>
<evidence type="ECO:0000256" key="1">
    <source>
        <dbReference type="ARBA" id="ARBA00005015"/>
    </source>
</evidence>
<dbReference type="Gene3D" id="3.30.230.10">
    <property type="match status" value="1"/>
</dbReference>
<dbReference type="Pfam" id="PF00288">
    <property type="entry name" value="GHMP_kinases_N"/>
    <property type="match status" value="1"/>
</dbReference>
<keyword evidence="7 12" id="KW-0791">Threonine biosynthesis</keyword>
<proteinExistence type="inferred from homology"/>
<keyword evidence="12" id="KW-0963">Cytoplasm</keyword>
<dbReference type="EMBL" id="LR025085">
    <property type="protein sequence ID" value="VAX76425.1"/>
    <property type="molecule type" value="Genomic_DNA"/>
</dbReference>
<dbReference type="OrthoDB" id="9769912at2"/>
<evidence type="ECO:0000259" key="13">
    <source>
        <dbReference type="Pfam" id="PF00288"/>
    </source>
</evidence>
<dbReference type="PANTHER" id="PTHR20861">
    <property type="entry name" value="HOMOSERINE/4-DIPHOSPHOCYTIDYL-2-C-METHYL-D-ERYTHRITOL KINASE"/>
    <property type="match status" value="1"/>
</dbReference>
<dbReference type="PIRSF" id="PIRSF000676">
    <property type="entry name" value="Homoser_kin"/>
    <property type="match status" value="1"/>
</dbReference>
<comment type="catalytic activity">
    <reaction evidence="11 12">
        <text>L-homoserine + ATP = O-phospho-L-homoserine + ADP + H(+)</text>
        <dbReference type="Rhea" id="RHEA:13985"/>
        <dbReference type="ChEBI" id="CHEBI:15378"/>
        <dbReference type="ChEBI" id="CHEBI:30616"/>
        <dbReference type="ChEBI" id="CHEBI:57476"/>
        <dbReference type="ChEBI" id="CHEBI:57590"/>
        <dbReference type="ChEBI" id="CHEBI:456216"/>
        <dbReference type="EC" id="2.7.1.39"/>
    </reaction>
</comment>
<dbReference type="GO" id="GO:0009088">
    <property type="term" value="P:threonine biosynthetic process"/>
    <property type="evidence" value="ECO:0007669"/>
    <property type="project" value="UniProtKB-UniRule"/>
</dbReference>
<dbReference type="GO" id="GO:0004413">
    <property type="term" value="F:homoserine kinase activity"/>
    <property type="evidence" value="ECO:0007669"/>
    <property type="project" value="UniProtKB-UniRule"/>
</dbReference>
<evidence type="ECO:0000256" key="4">
    <source>
        <dbReference type="ARBA" id="ARBA00017858"/>
    </source>
</evidence>
<sequence length="308" mass="34050">MIKIYAPASIGNVGVGFDILGAAIMPIDGSLLGDCVSVQSSKTFKIKNYGNFSNQLPINMKDNITWKAWNIFNKKIKIIKPVLITLEKNMPIGSGLGSSASSIVASVLALNKFYKTKLTQIELINIMGKIEGFISGGIHYDNVAPCYLGGLQLIADDTTPVTQNLPIFNHWLWVIAWPGSTVSTSIARKILPLKYKKEICIKNSRNLSTFIHALHTNKSELAIQVMIDEIAEPYRIPLIPNFLKIKSEIKKLGALSCHISGSGPTLFSICSNLKIAKKIKIWLEKNYINNKSGFVYICKIDKLGARRI</sequence>
<evidence type="ECO:0000259" key="14">
    <source>
        <dbReference type="Pfam" id="PF08544"/>
    </source>
</evidence>
<keyword evidence="10 12" id="KW-0067">ATP-binding</keyword>